<dbReference type="Gene3D" id="3.40.50.1240">
    <property type="entry name" value="Phosphoglycerate mutase-like"/>
    <property type="match status" value="1"/>
</dbReference>
<evidence type="ECO:0000313" key="2">
    <source>
        <dbReference type="Proteomes" id="UP000660021"/>
    </source>
</evidence>
<dbReference type="RefSeq" id="WP_186963735.1">
    <property type="nucleotide sequence ID" value="NZ_JACOPR010000004.1"/>
</dbReference>
<dbReference type="SMART" id="SM00855">
    <property type="entry name" value="PGAM"/>
    <property type="match status" value="1"/>
</dbReference>
<organism evidence="1 2">
    <name type="scientific">Pseudoflavonifractor hominis</name>
    <dbReference type="NCBI Taxonomy" id="2763059"/>
    <lineage>
        <taxon>Bacteria</taxon>
        <taxon>Bacillati</taxon>
        <taxon>Bacillota</taxon>
        <taxon>Clostridia</taxon>
        <taxon>Eubacteriales</taxon>
        <taxon>Oscillospiraceae</taxon>
        <taxon>Pseudoflavonifractor</taxon>
    </lineage>
</organism>
<keyword evidence="2" id="KW-1185">Reference proteome</keyword>
<dbReference type="Pfam" id="PF00300">
    <property type="entry name" value="His_Phos_1"/>
    <property type="match status" value="1"/>
</dbReference>
<dbReference type="InterPro" id="IPR001345">
    <property type="entry name" value="PG/BPGM_mutase_AS"/>
</dbReference>
<protein>
    <submittedName>
        <fullName evidence="1">Histidine phosphatase family protein</fullName>
    </submittedName>
</protein>
<name>A0ABR7HTS0_9FIRM</name>
<dbReference type="SUPFAM" id="SSF53254">
    <property type="entry name" value="Phosphoglycerate mutase-like"/>
    <property type="match status" value="1"/>
</dbReference>
<dbReference type="EMBL" id="JACOPR010000004">
    <property type="protein sequence ID" value="MBC5730902.1"/>
    <property type="molecule type" value="Genomic_DNA"/>
</dbReference>
<accession>A0ABR7HTS0</accession>
<comment type="caution">
    <text evidence="1">The sequence shown here is derived from an EMBL/GenBank/DDBJ whole genome shotgun (WGS) entry which is preliminary data.</text>
</comment>
<dbReference type="CDD" id="cd07067">
    <property type="entry name" value="HP_PGM_like"/>
    <property type="match status" value="1"/>
</dbReference>
<reference evidence="1 2" key="1">
    <citation type="submission" date="2020-08" db="EMBL/GenBank/DDBJ databases">
        <title>Genome public.</title>
        <authorList>
            <person name="Liu C."/>
            <person name="Sun Q."/>
        </authorList>
    </citation>
    <scope>NUCLEOTIDE SEQUENCE [LARGE SCALE GENOMIC DNA]</scope>
    <source>
        <strain evidence="1 2">New-38</strain>
    </source>
</reference>
<dbReference type="InterPro" id="IPR029033">
    <property type="entry name" value="His_PPase_superfam"/>
</dbReference>
<dbReference type="InterPro" id="IPR050275">
    <property type="entry name" value="PGM_Phosphatase"/>
</dbReference>
<dbReference type="PROSITE" id="PS00175">
    <property type="entry name" value="PG_MUTASE"/>
    <property type="match status" value="1"/>
</dbReference>
<dbReference type="InterPro" id="IPR013078">
    <property type="entry name" value="His_Pase_superF_clade-1"/>
</dbReference>
<sequence>MRLLLARHGETDWNARGQIQGQSDTTLNDRGRAQAAELARRLLAAGERVERIYASPQKRALETAQIAGRLLGLTPEPVEGLREISFGHWEGHAWTEIQKRWREEYRRYEADRLRMAPLGGESFAAMLCRVLPALEQISRSGEGTALVVAHSAVIKGTLCWLEGGSFAEMNRRYRLDNAQWAVLEGRDSFPLPLAKEGRIW</sequence>
<gene>
    <name evidence="1" type="ORF">H8S34_08670</name>
</gene>
<proteinExistence type="predicted"/>
<dbReference type="PANTHER" id="PTHR48100">
    <property type="entry name" value="BROAD-SPECIFICITY PHOSPHATASE YOR283W-RELATED"/>
    <property type="match status" value="1"/>
</dbReference>
<evidence type="ECO:0000313" key="1">
    <source>
        <dbReference type="EMBL" id="MBC5730902.1"/>
    </source>
</evidence>
<dbReference type="Proteomes" id="UP000660021">
    <property type="component" value="Unassembled WGS sequence"/>
</dbReference>